<evidence type="ECO:0000313" key="6">
    <source>
        <dbReference type="Proteomes" id="UP000285883"/>
    </source>
</evidence>
<reference evidence="1" key="3">
    <citation type="submission" date="2020-06" db="EMBL/GenBank/DDBJ databases">
        <authorList>
            <person name="Studholme D.J."/>
        </authorList>
    </citation>
    <scope>NUCLEOTIDE SEQUENCE</scope>
    <source>
        <strain evidence="1">NZFS 2646</strain>
        <strain evidence="2">NZFS 3630</strain>
    </source>
</reference>
<dbReference type="EMBL" id="JPWV03000042">
    <property type="protein sequence ID" value="KAG2528365.1"/>
    <property type="molecule type" value="Genomic_DNA"/>
</dbReference>
<dbReference type="EMBL" id="MBDN02000065">
    <property type="protein sequence ID" value="RLN81899.1"/>
    <property type="molecule type" value="Genomic_DNA"/>
</dbReference>
<organism evidence="3 6">
    <name type="scientific">Phytophthora kernoviae</name>
    <dbReference type="NCBI Taxonomy" id="325452"/>
    <lineage>
        <taxon>Eukaryota</taxon>
        <taxon>Sar</taxon>
        <taxon>Stramenopiles</taxon>
        <taxon>Oomycota</taxon>
        <taxon>Peronosporomycetes</taxon>
        <taxon>Peronosporales</taxon>
        <taxon>Peronosporaceae</taxon>
        <taxon>Phytophthora</taxon>
    </lineage>
</organism>
<dbReference type="Proteomes" id="UP000792063">
    <property type="component" value="Unassembled WGS sequence"/>
</dbReference>
<name>A0A3R7K2P3_9STRA</name>
<dbReference type="Proteomes" id="UP000285624">
    <property type="component" value="Unassembled WGS sequence"/>
</dbReference>
<sequence length="383" mass="43576">MGRNRKGRQCGGYGSKKERFVLLRQWQQQVAKVTRQSTQSRQVQRKLMEQQRRAETNDAVRRRVRVDVLAAWTNARLKDDHIERIKREGALSIASELQKTSAVDEFSSLQERCLYEVARSFDLYSSSCEFTQAFFASFEPWMVSRLAELTTAFKTMSDGNVKLLLLQPTEQLTIGFVRDEKSLALLFDEEESDRMAWQFASGHLVGHEAESWEDLDVEDVDIVQTKDDRQSSDLESLSGHRDSMALQCAASLLKIPFNPPAGDVHRRERGAPWRVTADEQIATLNVSAKEEHKEKRRWGLAKQVQDGLMHNFNINYGVAELATLLKEGLTLKNDPPQRELTSLEVGHVQFIAAAEKYDLKQIVLLLDKFPKGRGAAGAKRQQA</sequence>
<evidence type="ECO:0000313" key="5">
    <source>
        <dbReference type="Proteomes" id="UP000285624"/>
    </source>
</evidence>
<dbReference type="Proteomes" id="UP000785171">
    <property type="component" value="Unassembled WGS sequence"/>
</dbReference>
<dbReference type="EMBL" id="MAYM02000059">
    <property type="protein sequence ID" value="RLN46283.1"/>
    <property type="molecule type" value="Genomic_DNA"/>
</dbReference>
<dbReference type="EMBL" id="JPWU03000009">
    <property type="protein sequence ID" value="KAG2532558.1"/>
    <property type="molecule type" value="Genomic_DNA"/>
</dbReference>
<dbReference type="Proteomes" id="UP000285883">
    <property type="component" value="Unassembled WGS sequence"/>
</dbReference>
<keyword evidence="5" id="KW-1185">Reference proteome</keyword>
<evidence type="ECO:0000313" key="4">
    <source>
        <dbReference type="EMBL" id="RLN81899.1"/>
    </source>
</evidence>
<proteinExistence type="predicted"/>
<reference evidence="5 6" key="2">
    <citation type="submission" date="2018-07" db="EMBL/GenBank/DDBJ databases">
        <title>Genome sequencing of oomycete isolates from Chile give support for New Zealand origin for Phytophthora kernoviae and make available the first Nothophytophthora sp. genome.</title>
        <authorList>
            <person name="Studholme D.J."/>
            <person name="Sanfuentes E."/>
            <person name="Panda P."/>
            <person name="Hill R."/>
            <person name="Sambles C."/>
            <person name="Grant M."/>
            <person name="Williams N.M."/>
            <person name="Mcdougal R.L."/>
        </authorList>
    </citation>
    <scope>NUCLEOTIDE SEQUENCE [LARGE SCALE GENOMIC DNA]</scope>
    <source>
        <strain evidence="3">Chile2</strain>
        <strain evidence="4">Chile4</strain>
    </source>
</reference>
<protein>
    <submittedName>
        <fullName evidence="3">Uncharacterized protein</fullName>
    </submittedName>
</protein>
<evidence type="ECO:0000313" key="3">
    <source>
        <dbReference type="EMBL" id="RLN46283.1"/>
    </source>
</evidence>
<evidence type="ECO:0000313" key="2">
    <source>
        <dbReference type="EMBL" id="KAG2532558.1"/>
    </source>
</evidence>
<dbReference type="AlphaFoldDB" id="A0A3R7K2P3"/>
<reference evidence="1" key="1">
    <citation type="journal article" date="2015" name="Genom Data">
        <title>Genome sequences of six Phytophthora species associated with forests in New Zealand.</title>
        <authorList>
            <person name="Studholme D.J."/>
            <person name="McDougal R.L."/>
            <person name="Sambles C."/>
            <person name="Hansen E."/>
            <person name="Hardy G."/>
            <person name="Grant M."/>
            <person name="Ganley R.J."/>
            <person name="Williams N.M."/>
        </authorList>
    </citation>
    <scope>NUCLEOTIDE SEQUENCE</scope>
    <source>
        <strain evidence="1">NZFS 2646</strain>
        <strain evidence="2">NZFS 3630</strain>
    </source>
</reference>
<evidence type="ECO:0000313" key="1">
    <source>
        <dbReference type="EMBL" id="KAG2528365.1"/>
    </source>
</evidence>
<dbReference type="STRING" id="325452.A0A3R7K2P3"/>
<comment type="caution">
    <text evidence="3">The sequence shown here is derived from an EMBL/GenBank/DDBJ whole genome shotgun (WGS) entry which is preliminary data.</text>
</comment>
<gene>
    <name evidence="3" type="ORF">BBI17_003326</name>
    <name evidence="4" type="ORF">BBO99_00003309</name>
    <name evidence="1" type="ORF">JM16_002932</name>
    <name evidence="2" type="ORF">JM18_000476</name>
</gene>
<accession>A0A3R7K2P3</accession>